<dbReference type="InterPro" id="IPR032820">
    <property type="entry name" value="ATPase_put"/>
</dbReference>
<protein>
    <submittedName>
        <fullName evidence="1">Uncharacterized protein</fullName>
    </submittedName>
</protein>
<dbReference type="STRING" id="1221500.ABE65_020045"/>
<keyword evidence="2" id="KW-1185">Reference proteome</keyword>
<dbReference type="OrthoDB" id="282803at2"/>
<gene>
    <name evidence="1" type="ORF">ABE65_020045</name>
</gene>
<dbReference type="KEGG" id="fpn:ABE65_020045"/>
<reference evidence="1 2" key="1">
    <citation type="submission" date="2016-04" db="EMBL/GenBank/DDBJ databases">
        <title>Complete genome sequence of Fictibacillus phosphorivorans G25-29, a strain toxic to nematodes.</title>
        <authorList>
            <person name="Zheng Z."/>
        </authorList>
    </citation>
    <scope>NUCLEOTIDE SEQUENCE [LARGE SCALE GENOMIC DNA]</scope>
    <source>
        <strain evidence="1 2">G25-29</strain>
    </source>
</reference>
<evidence type="ECO:0000313" key="1">
    <source>
        <dbReference type="EMBL" id="ANC78967.1"/>
    </source>
</evidence>
<name>A0A160IRP1_9BACL</name>
<dbReference type="EMBL" id="CP015378">
    <property type="protein sequence ID" value="ANC78967.1"/>
    <property type="molecule type" value="Genomic_DNA"/>
</dbReference>
<dbReference type="Pfam" id="PF09527">
    <property type="entry name" value="ATPase_gene1"/>
    <property type="match status" value="1"/>
</dbReference>
<dbReference type="Proteomes" id="UP000076623">
    <property type="component" value="Chromosome"/>
</dbReference>
<organism evidence="1 2">
    <name type="scientific">Fictibacillus phosphorivorans</name>
    <dbReference type="NCBI Taxonomy" id="1221500"/>
    <lineage>
        <taxon>Bacteria</taxon>
        <taxon>Bacillati</taxon>
        <taxon>Bacillota</taxon>
        <taxon>Bacilli</taxon>
        <taxon>Bacillales</taxon>
        <taxon>Fictibacillaceae</taxon>
        <taxon>Fictibacillus</taxon>
    </lineage>
</organism>
<proteinExistence type="predicted"/>
<evidence type="ECO:0000313" key="2">
    <source>
        <dbReference type="Proteomes" id="UP000076623"/>
    </source>
</evidence>
<accession>A0A160IRP1</accession>
<sequence>MSNGKRPYKAMALMSGILSQLVGCILVGLFGGKWLDEKVGNEFPIFLIIGLFLGLGTGVYGMIRLISKFSGDGQ</sequence>